<dbReference type="SUPFAM" id="SSF46785">
    <property type="entry name" value="Winged helix' DNA-binding domain"/>
    <property type="match status" value="1"/>
</dbReference>
<dbReference type="RefSeq" id="WP_105060485.1">
    <property type="nucleotide sequence ID" value="NZ_MSCJ01000001.1"/>
</dbReference>
<evidence type="ECO:0000256" key="4">
    <source>
        <dbReference type="ARBA" id="ARBA00023163"/>
    </source>
</evidence>
<evidence type="ECO:0000313" key="6">
    <source>
        <dbReference type="EMBL" id="PQJ67240.1"/>
    </source>
</evidence>
<dbReference type="InterPro" id="IPR058163">
    <property type="entry name" value="LysR-type_TF_proteobact-type"/>
</dbReference>
<dbReference type="PANTHER" id="PTHR30537:SF5">
    <property type="entry name" value="HTH-TYPE TRANSCRIPTIONAL ACTIVATOR TTDR-RELATED"/>
    <property type="match status" value="1"/>
</dbReference>
<evidence type="ECO:0000256" key="3">
    <source>
        <dbReference type="ARBA" id="ARBA00023125"/>
    </source>
</evidence>
<dbReference type="GO" id="GO:0003700">
    <property type="term" value="F:DNA-binding transcription factor activity"/>
    <property type="evidence" value="ECO:0007669"/>
    <property type="project" value="InterPro"/>
</dbReference>
<dbReference type="GO" id="GO:0006351">
    <property type="term" value="P:DNA-templated transcription"/>
    <property type="evidence" value="ECO:0007669"/>
    <property type="project" value="TreeGrafter"/>
</dbReference>
<dbReference type="Pfam" id="PF03466">
    <property type="entry name" value="LysR_substrate"/>
    <property type="match status" value="1"/>
</dbReference>
<dbReference type="PROSITE" id="PS50931">
    <property type="entry name" value="HTH_LYSR"/>
    <property type="match status" value="1"/>
</dbReference>
<proteinExistence type="inferred from homology"/>
<dbReference type="PANTHER" id="PTHR30537">
    <property type="entry name" value="HTH-TYPE TRANSCRIPTIONAL REGULATOR"/>
    <property type="match status" value="1"/>
</dbReference>
<keyword evidence="2" id="KW-0805">Transcription regulation</keyword>
<dbReference type="Gene3D" id="3.40.190.290">
    <property type="match status" value="1"/>
</dbReference>
<accession>A0A2S7VYR0</accession>
<organism evidence="6 7">
    <name type="scientific">Photobacterium angustum</name>
    <dbReference type="NCBI Taxonomy" id="661"/>
    <lineage>
        <taxon>Bacteria</taxon>
        <taxon>Pseudomonadati</taxon>
        <taxon>Pseudomonadota</taxon>
        <taxon>Gammaproteobacteria</taxon>
        <taxon>Vibrionales</taxon>
        <taxon>Vibrionaceae</taxon>
        <taxon>Photobacterium</taxon>
    </lineage>
</organism>
<reference evidence="6 7" key="1">
    <citation type="submission" date="2016-12" db="EMBL/GenBank/DDBJ databases">
        <title>Diversity of luminous bacteria.</title>
        <authorList>
            <person name="Yoshizawa S."/>
            <person name="Kogure K."/>
        </authorList>
    </citation>
    <scope>NUCLEOTIDE SEQUENCE [LARGE SCALE GENOMIC DNA]</scope>
    <source>
        <strain evidence="6 7">LC1-200</strain>
    </source>
</reference>
<dbReference type="Pfam" id="PF00126">
    <property type="entry name" value="HTH_1"/>
    <property type="match status" value="1"/>
</dbReference>
<sequence>MDKNKIIQLLPDIAAFVTVVESESFSHAAKKLGMTPSGVSRQISRLEKELQVQLIKRSTRSQSLTIAGQEAYQYGKNILQQAQDVVNIASKQKQDIEGVLTIASPKAFCRQVLQPLLLEFVDTYPKLQLKIQVTDKPIDPLYHDVDVVFRLTNEPQNNLVAKQLATNDLVLCASPYYLEKKGTPTHPKQLAQHDCIYLGETNTDNQWRFKSEDEELKVTVNGRYIVNHTEMRLDAALNHFGIAVLPAFVAQKALQSKALTAVLNDWTLLDNYQGTVFMQYLPNINMPYRQRVFIDFITERFSSDLRKKLSNCN</sequence>
<evidence type="ECO:0000313" key="7">
    <source>
        <dbReference type="Proteomes" id="UP000238730"/>
    </source>
</evidence>
<dbReference type="CDD" id="cd08422">
    <property type="entry name" value="PBP2_CrgA_like"/>
    <property type="match status" value="1"/>
</dbReference>
<dbReference type="InterPro" id="IPR036388">
    <property type="entry name" value="WH-like_DNA-bd_sf"/>
</dbReference>
<dbReference type="FunFam" id="1.10.10.10:FF:000001">
    <property type="entry name" value="LysR family transcriptional regulator"/>
    <property type="match status" value="1"/>
</dbReference>
<dbReference type="InterPro" id="IPR000847">
    <property type="entry name" value="LysR_HTH_N"/>
</dbReference>
<dbReference type="SUPFAM" id="SSF53850">
    <property type="entry name" value="Periplasmic binding protein-like II"/>
    <property type="match status" value="1"/>
</dbReference>
<comment type="similarity">
    <text evidence="1">Belongs to the LysR transcriptional regulatory family.</text>
</comment>
<gene>
    <name evidence="6" type="ORF">BTO08_07400</name>
</gene>
<dbReference type="InterPro" id="IPR036390">
    <property type="entry name" value="WH_DNA-bd_sf"/>
</dbReference>
<dbReference type="AlphaFoldDB" id="A0A2S7VYR0"/>
<evidence type="ECO:0000256" key="2">
    <source>
        <dbReference type="ARBA" id="ARBA00023015"/>
    </source>
</evidence>
<dbReference type="Proteomes" id="UP000238730">
    <property type="component" value="Unassembled WGS sequence"/>
</dbReference>
<dbReference type="EMBL" id="MSCJ01000001">
    <property type="protein sequence ID" value="PQJ67240.1"/>
    <property type="molecule type" value="Genomic_DNA"/>
</dbReference>
<evidence type="ECO:0000256" key="1">
    <source>
        <dbReference type="ARBA" id="ARBA00009437"/>
    </source>
</evidence>
<comment type="caution">
    <text evidence="6">The sequence shown here is derived from an EMBL/GenBank/DDBJ whole genome shotgun (WGS) entry which is preliminary data.</text>
</comment>
<evidence type="ECO:0000259" key="5">
    <source>
        <dbReference type="PROSITE" id="PS50931"/>
    </source>
</evidence>
<dbReference type="GO" id="GO:0043565">
    <property type="term" value="F:sequence-specific DNA binding"/>
    <property type="evidence" value="ECO:0007669"/>
    <property type="project" value="TreeGrafter"/>
</dbReference>
<dbReference type="Gene3D" id="1.10.10.10">
    <property type="entry name" value="Winged helix-like DNA-binding domain superfamily/Winged helix DNA-binding domain"/>
    <property type="match status" value="1"/>
</dbReference>
<keyword evidence="3" id="KW-0238">DNA-binding</keyword>
<feature type="domain" description="HTH lysR-type" evidence="5">
    <location>
        <begin position="8"/>
        <end position="65"/>
    </location>
</feature>
<dbReference type="OrthoDB" id="9786526at2"/>
<protein>
    <submittedName>
        <fullName evidence="6">LysR family transcriptional regulator</fullName>
    </submittedName>
</protein>
<name>A0A2S7VYR0_PHOAN</name>
<dbReference type="InterPro" id="IPR005119">
    <property type="entry name" value="LysR_subst-bd"/>
</dbReference>
<keyword evidence="4" id="KW-0804">Transcription</keyword>